<keyword evidence="4" id="KW-1185">Reference proteome</keyword>
<dbReference type="InterPro" id="IPR001810">
    <property type="entry name" value="F-box_dom"/>
</dbReference>
<dbReference type="InterPro" id="IPR036047">
    <property type="entry name" value="F-box-like_dom_sf"/>
</dbReference>
<dbReference type="Pfam" id="PF12937">
    <property type="entry name" value="F-box-like"/>
    <property type="match status" value="1"/>
</dbReference>
<feature type="domain" description="F-box" evidence="2">
    <location>
        <begin position="84"/>
        <end position="128"/>
    </location>
</feature>
<dbReference type="PANTHER" id="PTHR20872">
    <property type="match status" value="1"/>
</dbReference>
<organism evidence="3 4">
    <name type="scientific">Elysia crispata</name>
    <name type="common">lettuce slug</name>
    <dbReference type="NCBI Taxonomy" id="231223"/>
    <lineage>
        <taxon>Eukaryota</taxon>
        <taxon>Metazoa</taxon>
        <taxon>Spiralia</taxon>
        <taxon>Lophotrochozoa</taxon>
        <taxon>Mollusca</taxon>
        <taxon>Gastropoda</taxon>
        <taxon>Heterobranchia</taxon>
        <taxon>Euthyneura</taxon>
        <taxon>Panpulmonata</taxon>
        <taxon>Sacoglossa</taxon>
        <taxon>Placobranchoidea</taxon>
        <taxon>Plakobranchidae</taxon>
        <taxon>Elysia</taxon>
    </lineage>
</organism>
<reference evidence="3" key="1">
    <citation type="journal article" date="2023" name="G3 (Bethesda)">
        <title>A reference genome for the long-term kleptoplast-retaining sea slug Elysia crispata morphotype clarki.</title>
        <authorList>
            <person name="Eastman K.E."/>
            <person name="Pendleton A.L."/>
            <person name="Shaikh M.A."/>
            <person name="Suttiyut T."/>
            <person name="Ogas R."/>
            <person name="Tomko P."/>
            <person name="Gavelis G."/>
            <person name="Widhalm J.R."/>
            <person name="Wisecaver J.H."/>
        </authorList>
    </citation>
    <scope>NUCLEOTIDE SEQUENCE</scope>
    <source>
        <strain evidence="3">ECLA1</strain>
    </source>
</reference>
<proteinExistence type="predicted"/>
<sequence>MGAALTLASKTSSEDEESLPPKAKRARLDPNLCSETSKSDINCSSNATSASSKTDQFVFTPSPRLLWLWPTSSASGPGFQQAKWENLPYVALVEIFRRLPNTDKYSAALACRAWQLPFHRPALWRRGNFRFNGQNEWRALTFVSLMGPALRHVTIDCSAEFEVRHGPAAQSAKNLSIFLTCLVNSQNSQVSTFKLTHLRRLVKHLAETEGDLVQLLSSFLTAQKNLTSLDLQHAGLSADQAFQLLESAATSSESSVRVLSISEIICPLPGYEVALDPRLLILLAPFTALTELSISYCYLSDDLLFLLACTVTLTLTQIAVWAGYVGRVEGRTSSRAWRHLVIRCPRLGASFAVKSIKREQCFKGVLTPGTPLTRLQLSIGGFTTVSTTAACFDHIISHFHESLQHFEFDLHIAKVDVGEDLAALVKQCYNLKTLHLASSVSDFGQELCVKRAVRRAVARQPRSKLKVVTFNGEEVDVKETWTTTFVDWLTEKLQ</sequence>
<accession>A0AAE1CJE6</accession>
<feature type="compositionally biased region" description="Polar residues" evidence="1">
    <location>
        <begin position="33"/>
        <end position="49"/>
    </location>
</feature>
<dbReference type="PANTHER" id="PTHR20872:SF1">
    <property type="entry name" value="F-BOX DOMAIN-CONTAINING PROTEIN"/>
    <property type="match status" value="1"/>
</dbReference>
<dbReference type="Proteomes" id="UP001283361">
    <property type="component" value="Unassembled WGS sequence"/>
</dbReference>
<dbReference type="SUPFAM" id="SSF81383">
    <property type="entry name" value="F-box domain"/>
    <property type="match status" value="1"/>
</dbReference>
<evidence type="ECO:0000256" key="1">
    <source>
        <dbReference type="SAM" id="MobiDB-lite"/>
    </source>
</evidence>
<dbReference type="Gene3D" id="1.20.1280.50">
    <property type="match status" value="1"/>
</dbReference>
<protein>
    <recommendedName>
        <fullName evidence="2">F-box domain-containing protein</fullName>
    </recommendedName>
</protein>
<dbReference type="InterPro" id="IPR032675">
    <property type="entry name" value="LRR_dom_sf"/>
</dbReference>
<evidence type="ECO:0000313" key="3">
    <source>
        <dbReference type="EMBL" id="KAK3698367.1"/>
    </source>
</evidence>
<dbReference type="Gene3D" id="3.80.10.10">
    <property type="entry name" value="Ribonuclease Inhibitor"/>
    <property type="match status" value="1"/>
</dbReference>
<dbReference type="SUPFAM" id="SSF52047">
    <property type="entry name" value="RNI-like"/>
    <property type="match status" value="1"/>
</dbReference>
<evidence type="ECO:0000259" key="2">
    <source>
        <dbReference type="Pfam" id="PF12937"/>
    </source>
</evidence>
<comment type="caution">
    <text evidence="3">The sequence shown here is derived from an EMBL/GenBank/DDBJ whole genome shotgun (WGS) entry which is preliminary data.</text>
</comment>
<dbReference type="AlphaFoldDB" id="A0AAE1CJE6"/>
<gene>
    <name evidence="3" type="ORF">RRG08_022928</name>
</gene>
<name>A0AAE1CJE6_9GAST</name>
<evidence type="ECO:0000313" key="4">
    <source>
        <dbReference type="Proteomes" id="UP001283361"/>
    </source>
</evidence>
<dbReference type="EMBL" id="JAWDGP010007976">
    <property type="protein sequence ID" value="KAK3698367.1"/>
    <property type="molecule type" value="Genomic_DNA"/>
</dbReference>
<feature type="region of interest" description="Disordered" evidence="1">
    <location>
        <begin position="1"/>
        <end position="49"/>
    </location>
</feature>